<evidence type="ECO:0008006" key="4">
    <source>
        <dbReference type="Google" id="ProtNLM"/>
    </source>
</evidence>
<accession>A0A9W8K1Q9</accession>
<organism evidence="2 3">
    <name type="scientific">Agrocybe chaxingu</name>
    <dbReference type="NCBI Taxonomy" id="84603"/>
    <lineage>
        <taxon>Eukaryota</taxon>
        <taxon>Fungi</taxon>
        <taxon>Dikarya</taxon>
        <taxon>Basidiomycota</taxon>
        <taxon>Agaricomycotina</taxon>
        <taxon>Agaricomycetes</taxon>
        <taxon>Agaricomycetidae</taxon>
        <taxon>Agaricales</taxon>
        <taxon>Agaricineae</taxon>
        <taxon>Strophariaceae</taxon>
        <taxon>Agrocybe</taxon>
    </lineage>
</organism>
<dbReference type="AlphaFoldDB" id="A0A9W8K1Q9"/>
<comment type="caution">
    <text evidence="2">The sequence shown here is derived from an EMBL/GenBank/DDBJ whole genome shotgun (WGS) entry which is preliminary data.</text>
</comment>
<evidence type="ECO:0000313" key="3">
    <source>
        <dbReference type="Proteomes" id="UP001148786"/>
    </source>
</evidence>
<reference evidence="2" key="1">
    <citation type="submission" date="2022-07" db="EMBL/GenBank/DDBJ databases">
        <title>Genome Sequence of Agrocybe chaxingu.</title>
        <authorList>
            <person name="Buettner E."/>
        </authorList>
    </citation>
    <scope>NUCLEOTIDE SEQUENCE</scope>
    <source>
        <strain evidence="2">MP-N11</strain>
    </source>
</reference>
<dbReference type="EMBL" id="JANKHO010001152">
    <property type="protein sequence ID" value="KAJ3503361.1"/>
    <property type="molecule type" value="Genomic_DNA"/>
</dbReference>
<gene>
    <name evidence="2" type="ORF">NLJ89_g8472</name>
</gene>
<keyword evidence="3" id="KW-1185">Reference proteome</keyword>
<dbReference type="Proteomes" id="UP001148786">
    <property type="component" value="Unassembled WGS sequence"/>
</dbReference>
<feature type="region of interest" description="Disordered" evidence="1">
    <location>
        <begin position="137"/>
        <end position="186"/>
    </location>
</feature>
<evidence type="ECO:0000313" key="2">
    <source>
        <dbReference type="EMBL" id="KAJ3503361.1"/>
    </source>
</evidence>
<name>A0A9W8K1Q9_9AGAR</name>
<proteinExistence type="predicted"/>
<dbReference type="OrthoDB" id="2906612at2759"/>
<evidence type="ECO:0000256" key="1">
    <source>
        <dbReference type="SAM" id="MobiDB-lite"/>
    </source>
</evidence>
<protein>
    <recommendedName>
        <fullName evidence="4">HECT domain-containing protein</fullName>
    </recommendedName>
</protein>
<sequence>MDIMKKVISDMENSPFCYHFGHRQSHILAEEDLPLGLLGVLNRGRSRSNNQVHFRIQPIPNGMSLEHLITGTAADRYAISGICIKYSRFNLHFAILKEPVRARYLCEDGITRRVHGCISARVWSRFPYDNQANFHDDSGAVTSGGESTDDEDDSGLHRAPQSRICGVQNVRTRSRSSRQPVNEEEDGLMDVDAPLTRPVTAVRGLSAVGPASSHQPTRPQTPAAYALGSLRTQRLPPVLWLDQWIPPPTSDEVDLADLEATVFEAACGEGNDTSRLTVIGPSVADLSKQLIQHIETALQNADFSKLLSSAREFKIIYTDNDGRERLRSAGRGVEQEAVYLAFNTFRKNESEFFLPRAGNYSSLAITHSFSPSFISPARLQSLAVLGALSALMLIYGMAPEPLSPVLIHYMIHDCNFDSIHPGLLSEWLPELRQLLRRWIEGNHSSDLLPFREHFAIYHDLQISCLTHRDDAGHQALAAEMLHRAVIGPQSVAHPEFQAFLKGFGLQCLNGFKFTKIKTMMEGGSEALLNFAWSSQIKSFEDLEQHLRFSPLLPPVALELQNTLSRHDQSFEQLLQEFLKSSGVPCPTLFESAKIHFSPLVDLSRTEEPSFRCRMFAWAVTGSPSIDVTSQGLSVYVSAEMDPNYAPASRRDAMMQEGKLSFKTCFKQVRFPLPYIAKLAAADYSPEVEPASFQMAFNHWVLCEVLNGIGDHTMI</sequence>